<dbReference type="AlphaFoldDB" id="A0A4C1YLR8"/>
<name>A0A4C1YLR8_EUMVA</name>
<comment type="caution">
    <text evidence="1">The sequence shown here is derived from an EMBL/GenBank/DDBJ whole genome shotgun (WGS) entry which is preliminary data.</text>
</comment>
<protein>
    <submittedName>
        <fullName evidence="1">Uncharacterized protein</fullName>
    </submittedName>
</protein>
<dbReference type="EMBL" id="BGZK01001244">
    <property type="protein sequence ID" value="GBP75337.1"/>
    <property type="molecule type" value="Genomic_DNA"/>
</dbReference>
<keyword evidence="2" id="KW-1185">Reference proteome</keyword>
<gene>
    <name evidence="1" type="ORF">EVAR_38401_1</name>
</gene>
<evidence type="ECO:0000313" key="1">
    <source>
        <dbReference type="EMBL" id="GBP75337.1"/>
    </source>
</evidence>
<proteinExistence type="predicted"/>
<evidence type="ECO:0000313" key="2">
    <source>
        <dbReference type="Proteomes" id="UP000299102"/>
    </source>
</evidence>
<dbReference type="Proteomes" id="UP000299102">
    <property type="component" value="Unassembled WGS sequence"/>
</dbReference>
<sequence length="131" mass="14703">MNSSKISGTSEMKMVSTEENLNVSEVKMYQTRDLSNSEYEAYLEDLLDLNLPPELSIKRNPEQLIDSTTPYNSVLQGTFKQNYERSKGSPTDNALVGCYVLRKTLGRSANLKVKIKRTVFNTSAADLADLE</sequence>
<organism evidence="1 2">
    <name type="scientific">Eumeta variegata</name>
    <name type="common">Bagworm moth</name>
    <name type="synonym">Eumeta japonica</name>
    <dbReference type="NCBI Taxonomy" id="151549"/>
    <lineage>
        <taxon>Eukaryota</taxon>
        <taxon>Metazoa</taxon>
        <taxon>Ecdysozoa</taxon>
        <taxon>Arthropoda</taxon>
        <taxon>Hexapoda</taxon>
        <taxon>Insecta</taxon>
        <taxon>Pterygota</taxon>
        <taxon>Neoptera</taxon>
        <taxon>Endopterygota</taxon>
        <taxon>Lepidoptera</taxon>
        <taxon>Glossata</taxon>
        <taxon>Ditrysia</taxon>
        <taxon>Tineoidea</taxon>
        <taxon>Psychidae</taxon>
        <taxon>Oiketicinae</taxon>
        <taxon>Eumeta</taxon>
    </lineage>
</organism>
<accession>A0A4C1YLR8</accession>
<reference evidence="1 2" key="1">
    <citation type="journal article" date="2019" name="Commun. Biol.">
        <title>The bagworm genome reveals a unique fibroin gene that provides high tensile strength.</title>
        <authorList>
            <person name="Kono N."/>
            <person name="Nakamura H."/>
            <person name="Ohtoshi R."/>
            <person name="Tomita M."/>
            <person name="Numata K."/>
            <person name="Arakawa K."/>
        </authorList>
    </citation>
    <scope>NUCLEOTIDE SEQUENCE [LARGE SCALE GENOMIC DNA]</scope>
</reference>